<dbReference type="OrthoDB" id="9812892at2"/>
<evidence type="ECO:0000259" key="9">
    <source>
        <dbReference type="Pfam" id="PF07715"/>
    </source>
</evidence>
<dbReference type="PANTHER" id="PTHR30069">
    <property type="entry name" value="TONB-DEPENDENT OUTER MEMBRANE RECEPTOR"/>
    <property type="match status" value="1"/>
</dbReference>
<dbReference type="Pfam" id="PF13715">
    <property type="entry name" value="CarbopepD_reg_2"/>
    <property type="match status" value="1"/>
</dbReference>
<sequence>MPMSNRLALSLALSLIYSIGALAQSFVLSGRVVDDKRHQPLPYAIVSIEGRGKVCATDAKGSFSMKLTPGRYTLEIALLGYKTEVQKVQLDKDTNITFSLKEDYKLLGEVLVVGPDHTQQMQEGVYAAKSLSIRPYVASNSSLNQLMSYTSGVRIREDGGIGSSFDLSLGGLGGNAIRYFIDGVPLTSLGSGANIANLPINIVDRVEVYKGVVPPELGLDALGGAVNIVTRKESKNFLDVSVNGGSFHTYGADINGSYRHNDNGFTVRGDASYTSSRNDYMMKGVEVWNADKNEFQKGDYRRFHDGYRSINGELQVGFTQTKWADEALVGVYYAKSRSEIQTGFSQQRVIGAAERHRDALRLSLNYSKKDWLVKGLTAKLFASHTWEHILYADTTFRQYRWDGSYEEVYRNEVMGRGNKILRHTKRPTTILRANLAYHLTPISSLNFNYTLTANQNKRSDDYDKTFVPTNDFLARHILGLSYSRYFWGDRINSTLFLKDYIFRARMEQKDMSWITGAKDVEPNLTRNQIGFGLGTRVTFAKEVALKASYERATRLPTAREFLGNGASIYPNFKLKPEQAHNLNVALYGNIQISEAHQMSYEAALFMRDVTNYIRRKITSDDISTYENVGAARVLGGEVDVQYRYKHLLDFGVNATYTDERNRSERLSDGRLDITYNNRIPNKPFFYANASMGVSLEHPFGVQRSQLRLNASFGYVHWFYLTWAAFGAKESKALIPTQTTTNVGATWAFNNRRQTISVNCNNLFDEINYDNYKLQKPGRSIFVKLTTFIN</sequence>
<dbReference type="InterPro" id="IPR008969">
    <property type="entry name" value="CarboxyPept-like_regulatory"/>
</dbReference>
<dbReference type="PROSITE" id="PS52016">
    <property type="entry name" value="TONB_DEPENDENT_REC_3"/>
    <property type="match status" value="1"/>
</dbReference>
<keyword evidence="3 8" id="KW-1134">Transmembrane beta strand</keyword>
<dbReference type="EMBL" id="SPNC01000025">
    <property type="protein sequence ID" value="TFH96260.1"/>
    <property type="molecule type" value="Genomic_DNA"/>
</dbReference>
<evidence type="ECO:0000256" key="8">
    <source>
        <dbReference type="PROSITE-ProRule" id="PRU01360"/>
    </source>
</evidence>
<keyword evidence="11" id="KW-1185">Reference proteome</keyword>
<evidence type="ECO:0000256" key="5">
    <source>
        <dbReference type="ARBA" id="ARBA00022729"/>
    </source>
</evidence>
<dbReference type="GO" id="GO:0015344">
    <property type="term" value="F:siderophore uptake transmembrane transporter activity"/>
    <property type="evidence" value="ECO:0007669"/>
    <property type="project" value="TreeGrafter"/>
</dbReference>
<keyword evidence="2 8" id="KW-0813">Transport</keyword>
<name>A0A4Y8WR81_9PORP</name>
<protein>
    <submittedName>
        <fullName evidence="10">TonB-dependent receptor</fullName>
    </submittedName>
</protein>
<accession>A0A4Y8WR81</accession>
<evidence type="ECO:0000313" key="10">
    <source>
        <dbReference type="EMBL" id="TFH96260.1"/>
    </source>
</evidence>
<keyword evidence="6 8" id="KW-0472">Membrane</keyword>
<evidence type="ECO:0000256" key="6">
    <source>
        <dbReference type="ARBA" id="ARBA00023136"/>
    </source>
</evidence>
<evidence type="ECO:0000256" key="7">
    <source>
        <dbReference type="ARBA" id="ARBA00023237"/>
    </source>
</evidence>
<evidence type="ECO:0000256" key="4">
    <source>
        <dbReference type="ARBA" id="ARBA00022692"/>
    </source>
</evidence>
<evidence type="ECO:0000256" key="1">
    <source>
        <dbReference type="ARBA" id="ARBA00004571"/>
    </source>
</evidence>
<keyword evidence="5" id="KW-0732">Signal</keyword>
<evidence type="ECO:0000313" key="11">
    <source>
        <dbReference type="Proteomes" id="UP000297225"/>
    </source>
</evidence>
<keyword evidence="7 8" id="KW-0998">Cell outer membrane</keyword>
<evidence type="ECO:0000256" key="3">
    <source>
        <dbReference type="ARBA" id="ARBA00022452"/>
    </source>
</evidence>
<dbReference type="InterPro" id="IPR037066">
    <property type="entry name" value="Plug_dom_sf"/>
</dbReference>
<dbReference type="Proteomes" id="UP000297225">
    <property type="component" value="Unassembled WGS sequence"/>
</dbReference>
<dbReference type="SUPFAM" id="SSF49464">
    <property type="entry name" value="Carboxypeptidase regulatory domain-like"/>
    <property type="match status" value="1"/>
</dbReference>
<dbReference type="PANTHER" id="PTHR30069:SF29">
    <property type="entry name" value="HEMOGLOBIN AND HEMOGLOBIN-HAPTOGLOBIN-BINDING PROTEIN 1-RELATED"/>
    <property type="match status" value="1"/>
</dbReference>
<dbReference type="Gene3D" id="2.40.170.20">
    <property type="entry name" value="TonB-dependent receptor, beta-barrel domain"/>
    <property type="match status" value="1"/>
</dbReference>
<dbReference type="SUPFAM" id="SSF56935">
    <property type="entry name" value="Porins"/>
    <property type="match status" value="1"/>
</dbReference>
<feature type="domain" description="TonB-dependent receptor plug" evidence="9">
    <location>
        <begin position="140"/>
        <end position="225"/>
    </location>
</feature>
<comment type="subcellular location">
    <subcellularLocation>
        <location evidence="1 8">Cell outer membrane</location>
        <topology evidence="1 8">Multi-pass membrane protein</topology>
    </subcellularLocation>
</comment>
<dbReference type="Pfam" id="PF07715">
    <property type="entry name" value="Plug"/>
    <property type="match status" value="1"/>
</dbReference>
<keyword evidence="4 8" id="KW-0812">Transmembrane</keyword>
<dbReference type="AlphaFoldDB" id="A0A4Y8WR81"/>
<dbReference type="STRING" id="1122973.GCA_000379925_00158"/>
<dbReference type="InterPro" id="IPR036942">
    <property type="entry name" value="Beta-barrel_TonB_sf"/>
</dbReference>
<dbReference type="InterPro" id="IPR039426">
    <property type="entry name" value="TonB-dep_rcpt-like"/>
</dbReference>
<proteinExistence type="inferred from homology"/>
<gene>
    <name evidence="10" type="ORF">E4P47_02690</name>
</gene>
<organism evidence="10 11">
    <name type="scientific">Porphyromonas levii</name>
    <dbReference type="NCBI Taxonomy" id="28114"/>
    <lineage>
        <taxon>Bacteria</taxon>
        <taxon>Pseudomonadati</taxon>
        <taxon>Bacteroidota</taxon>
        <taxon>Bacteroidia</taxon>
        <taxon>Bacteroidales</taxon>
        <taxon>Porphyromonadaceae</taxon>
        <taxon>Porphyromonas</taxon>
    </lineage>
</organism>
<comment type="caution">
    <text evidence="10">The sequence shown here is derived from an EMBL/GenBank/DDBJ whole genome shotgun (WGS) entry which is preliminary data.</text>
</comment>
<dbReference type="GO" id="GO:0044718">
    <property type="term" value="P:siderophore transmembrane transport"/>
    <property type="evidence" value="ECO:0007669"/>
    <property type="project" value="TreeGrafter"/>
</dbReference>
<reference evidence="10 11" key="1">
    <citation type="submission" date="2019-03" db="EMBL/GenBank/DDBJ databases">
        <title>Porphyromonas levii Isolated from the Uterus of Dairy Cows.</title>
        <authorList>
            <person name="Francis A.M."/>
        </authorList>
    </citation>
    <scope>NUCLEOTIDE SEQUENCE [LARGE SCALE GENOMIC DNA]</scope>
    <source>
        <strain evidence="10 11">AF5678</strain>
    </source>
</reference>
<evidence type="ECO:0000256" key="2">
    <source>
        <dbReference type="ARBA" id="ARBA00022448"/>
    </source>
</evidence>
<dbReference type="Gene3D" id="2.170.130.10">
    <property type="entry name" value="TonB-dependent receptor, plug domain"/>
    <property type="match status" value="1"/>
</dbReference>
<dbReference type="GO" id="GO:0009279">
    <property type="term" value="C:cell outer membrane"/>
    <property type="evidence" value="ECO:0007669"/>
    <property type="project" value="UniProtKB-SubCell"/>
</dbReference>
<keyword evidence="10" id="KW-0675">Receptor</keyword>
<dbReference type="InterPro" id="IPR012910">
    <property type="entry name" value="Plug_dom"/>
</dbReference>
<comment type="similarity">
    <text evidence="8">Belongs to the TonB-dependent receptor family.</text>
</comment>
<dbReference type="Gene3D" id="2.60.40.1120">
    <property type="entry name" value="Carboxypeptidase-like, regulatory domain"/>
    <property type="match status" value="1"/>
</dbReference>